<feature type="transmembrane region" description="Helical" evidence="7">
    <location>
        <begin position="28"/>
        <end position="47"/>
    </location>
</feature>
<evidence type="ECO:0000313" key="8">
    <source>
        <dbReference type="Proteomes" id="UP000694865"/>
    </source>
</evidence>
<dbReference type="InterPro" id="IPR038770">
    <property type="entry name" value="Na+/solute_symporter_sf"/>
</dbReference>
<keyword evidence="4" id="KW-0813">Transport</keyword>
<dbReference type="InterPro" id="IPR004710">
    <property type="entry name" value="Bilac:Na_transpt"/>
</dbReference>
<feature type="transmembrane region" description="Helical" evidence="7">
    <location>
        <begin position="158"/>
        <end position="175"/>
    </location>
</feature>
<dbReference type="RefSeq" id="XP_002741878.1">
    <property type="nucleotide sequence ID" value="XM_002741832.1"/>
</dbReference>
<dbReference type="InterPro" id="IPR002657">
    <property type="entry name" value="BilAc:Na_symport/Acr3"/>
</dbReference>
<comment type="subcellular location">
    <subcellularLocation>
        <location evidence="1">Membrane</location>
        <topology evidence="1">Multi-pass membrane protein</topology>
    </subcellularLocation>
</comment>
<proteinExistence type="inferred from homology"/>
<feature type="transmembrane region" description="Helical" evidence="7">
    <location>
        <begin position="59"/>
        <end position="82"/>
    </location>
</feature>
<keyword evidence="8" id="KW-1185">Reference proteome</keyword>
<evidence type="ECO:0000256" key="4">
    <source>
        <dbReference type="ARBA" id="ARBA00022847"/>
    </source>
</evidence>
<keyword evidence="4" id="KW-0769">Symport</keyword>
<evidence type="ECO:0000256" key="6">
    <source>
        <dbReference type="ARBA" id="ARBA00023136"/>
    </source>
</evidence>
<dbReference type="Pfam" id="PF01758">
    <property type="entry name" value="SBF"/>
    <property type="match status" value="1"/>
</dbReference>
<dbReference type="GeneID" id="100378495"/>
<organism evidence="8 9">
    <name type="scientific">Saccoglossus kowalevskii</name>
    <name type="common">Acorn worm</name>
    <dbReference type="NCBI Taxonomy" id="10224"/>
    <lineage>
        <taxon>Eukaryota</taxon>
        <taxon>Metazoa</taxon>
        <taxon>Hemichordata</taxon>
        <taxon>Enteropneusta</taxon>
        <taxon>Harrimaniidae</taxon>
        <taxon>Saccoglossus</taxon>
    </lineage>
</organism>
<keyword evidence="3 7" id="KW-0812">Transmembrane</keyword>
<reference evidence="9" key="1">
    <citation type="submission" date="2025-08" db="UniProtKB">
        <authorList>
            <consortium name="RefSeq"/>
        </authorList>
    </citation>
    <scope>IDENTIFICATION</scope>
    <source>
        <tissue evidence="9">Testes</tissue>
    </source>
</reference>
<gene>
    <name evidence="9" type="primary">LOC100378495</name>
</gene>
<feature type="transmembrane region" description="Helical" evidence="7">
    <location>
        <begin position="88"/>
        <end position="108"/>
    </location>
</feature>
<dbReference type="Gene3D" id="1.20.1530.20">
    <property type="match status" value="1"/>
</dbReference>
<evidence type="ECO:0000313" key="9">
    <source>
        <dbReference type="RefSeq" id="XP_002741878.1"/>
    </source>
</evidence>
<feature type="transmembrane region" description="Helical" evidence="7">
    <location>
        <begin position="187"/>
        <end position="211"/>
    </location>
</feature>
<keyword evidence="6 7" id="KW-0472">Membrane</keyword>
<dbReference type="PANTHER" id="PTHR10361:SF28">
    <property type="entry name" value="P3 PROTEIN-RELATED"/>
    <property type="match status" value="1"/>
</dbReference>
<name>A0ABM0H151_SACKO</name>
<evidence type="ECO:0000256" key="5">
    <source>
        <dbReference type="ARBA" id="ARBA00022989"/>
    </source>
</evidence>
<dbReference type="Proteomes" id="UP000694865">
    <property type="component" value="Unplaced"/>
</dbReference>
<sequence length="294" mass="32691">MRMFPNITNETITAPHKPPQDILIANQINLNICLVLLMIGLGCTMEWKDIKKIFQRPIPVTVGALCQFGIMPLIGFTLAVVFQLPANVAIGTILIATCPGGTASNIMTYWSEGDIALSVCMTTVSNVLAIGMMPWCLFLYSRYWIAISNVIMPAPEEIAIALVIMLIPTSVGMLIRWKWPRFSEKLAFVLNIIVNIQIVLFIILSVVVFPHVFATGWRPWCVGTLYPFTAFTVGYFLSRLFGLMPKQAKTVAFETGIQNGALALSLINYLILQGYTNMAEMMTIPMIHTIFCDC</sequence>
<evidence type="ECO:0000256" key="3">
    <source>
        <dbReference type="ARBA" id="ARBA00022692"/>
    </source>
</evidence>
<evidence type="ECO:0000256" key="2">
    <source>
        <dbReference type="ARBA" id="ARBA00006528"/>
    </source>
</evidence>
<dbReference type="PANTHER" id="PTHR10361">
    <property type="entry name" value="SODIUM-BILE ACID COTRANSPORTER"/>
    <property type="match status" value="1"/>
</dbReference>
<comment type="similarity">
    <text evidence="2">Belongs to the bile acid:sodium symporter (BASS) (TC 2.A.28) family.</text>
</comment>
<evidence type="ECO:0000256" key="7">
    <source>
        <dbReference type="SAM" id="Phobius"/>
    </source>
</evidence>
<evidence type="ECO:0000256" key="1">
    <source>
        <dbReference type="ARBA" id="ARBA00004141"/>
    </source>
</evidence>
<feature type="transmembrane region" description="Helical" evidence="7">
    <location>
        <begin position="217"/>
        <end position="237"/>
    </location>
</feature>
<keyword evidence="5 7" id="KW-1133">Transmembrane helix</keyword>
<protein>
    <submittedName>
        <fullName evidence="9">Ileal sodium/bile acid cotransporter-like</fullName>
    </submittedName>
</protein>
<accession>A0ABM0H151</accession>
<feature type="transmembrane region" description="Helical" evidence="7">
    <location>
        <begin position="115"/>
        <end position="138"/>
    </location>
</feature>